<gene>
    <name evidence="22" type="ORF">VFH_IV004920</name>
</gene>
<feature type="chain" id="PRO_5043863787" description="(S)-hydroxynitrile lyase" evidence="20">
    <location>
        <begin position="25"/>
        <end position="281"/>
    </location>
</feature>
<evidence type="ECO:0000256" key="14">
    <source>
        <dbReference type="ARBA" id="ARBA00060885"/>
    </source>
</evidence>
<dbReference type="EMBL" id="OX451739">
    <property type="protein sequence ID" value="CAI8606738.1"/>
    <property type="molecule type" value="Genomic_DNA"/>
</dbReference>
<comment type="catalytic activity">
    <reaction evidence="3">
        <text>2-hydroxy-2-methylpropanenitrile = acetone + hydrogen cyanide</text>
        <dbReference type="Rhea" id="RHEA:11932"/>
        <dbReference type="ChEBI" id="CHEBI:15347"/>
        <dbReference type="ChEBI" id="CHEBI:15348"/>
        <dbReference type="ChEBI" id="CHEBI:18407"/>
    </reaction>
    <physiologicalReaction direction="left-to-right" evidence="3">
        <dbReference type="Rhea" id="RHEA:11933"/>
    </physiologicalReaction>
</comment>
<dbReference type="Gene3D" id="3.40.50.1820">
    <property type="entry name" value="alpha/beta hydrolase"/>
    <property type="match status" value="1"/>
</dbReference>
<evidence type="ECO:0000259" key="21">
    <source>
        <dbReference type="Pfam" id="PF12697"/>
    </source>
</evidence>
<comment type="similarity">
    <text evidence="14">Belongs to the AB hydrolase superfamily. Hydroxynitrile lyase family.</text>
</comment>
<keyword evidence="23" id="KW-1185">Reference proteome</keyword>
<dbReference type="Pfam" id="PF12697">
    <property type="entry name" value="Abhydrolase_6"/>
    <property type="match status" value="1"/>
</dbReference>
<evidence type="ECO:0000256" key="19">
    <source>
        <dbReference type="ARBA" id="ARBA00079794"/>
    </source>
</evidence>
<evidence type="ECO:0000256" key="9">
    <source>
        <dbReference type="ARBA" id="ARBA00052033"/>
    </source>
</evidence>
<dbReference type="PANTHER" id="PTHR10992:SF1077">
    <property type="entry name" value="ALPHA_BETA FOLD HYDROLASE"/>
    <property type="match status" value="1"/>
</dbReference>
<dbReference type="Proteomes" id="UP001157006">
    <property type="component" value="Chromosome 4"/>
</dbReference>
<evidence type="ECO:0000256" key="2">
    <source>
        <dbReference type="ARBA" id="ARBA00050241"/>
    </source>
</evidence>
<evidence type="ECO:0000256" key="15">
    <source>
        <dbReference type="ARBA" id="ARBA00066572"/>
    </source>
</evidence>
<evidence type="ECO:0000256" key="13">
    <source>
        <dbReference type="ARBA" id="ARBA00052826"/>
    </source>
</evidence>
<comment type="catalytic activity">
    <reaction evidence="13">
        <text>an aromatic (S)-hydroxynitrile = an aromatic aldehyde + hydrogen cyanide</text>
        <dbReference type="Rhea" id="RHEA:54660"/>
        <dbReference type="ChEBI" id="CHEBI:18407"/>
        <dbReference type="ChEBI" id="CHEBI:33855"/>
        <dbReference type="ChEBI" id="CHEBI:138306"/>
        <dbReference type="EC" id="4.1.2.47"/>
    </reaction>
</comment>
<dbReference type="PANTHER" id="PTHR10992">
    <property type="entry name" value="METHYLESTERASE FAMILY MEMBER"/>
    <property type="match status" value="1"/>
</dbReference>
<sequence>MKMGVDFVHILLLLIVFPLLCVNSEHFVLIHGGSHGAWCWYKVATMLKSAGHNVTTVELAASGINQIQVQEIRQISQYYEPLMTFMESLPTNEKVILVGHSLGGVSTSVAMEKFPDKISVAVFATAYVLSQNLTYPTIQQEQARRNISSLDTQSFFFDGPNKPATARMVGPKFMASRMYQLSPPEDLTLALSLVRPVPIYKDVELLTKETAVSNHKNGKVPKIFIISKSDNLITEDLQKWMIERSGPFAEVKVIKDSDHMVMFSKPEKLASILLKIANNTI</sequence>
<keyword evidence="20" id="KW-0732">Signal</keyword>
<comment type="catalytic activity">
    <reaction evidence="5">
        <text>formylthiophene + hydrogen cyanide = (2R)-2-hydroxy-2-(thiophen-2-yl)acetonitrile</text>
        <dbReference type="Rhea" id="RHEA:77455"/>
        <dbReference type="ChEBI" id="CHEBI:18407"/>
        <dbReference type="ChEBI" id="CHEBI:87301"/>
        <dbReference type="ChEBI" id="CHEBI:197332"/>
    </reaction>
</comment>
<dbReference type="FunFam" id="3.40.50.1820:FF:000051">
    <property type="entry name" value="(S)-hydroxynitrile lyase"/>
    <property type="match status" value="1"/>
</dbReference>
<dbReference type="AlphaFoldDB" id="A0AAV1AB22"/>
<evidence type="ECO:0000256" key="12">
    <source>
        <dbReference type="ARBA" id="ARBA00052609"/>
    </source>
</evidence>
<dbReference type="GO" id="GO:0047606">
    <property type="term" value="F:(S)-hydroxynitrile lyase activity"/>
    <property type="evidence" value="ECO:0007669"/>
    <property type="project" value="UniProtKB-EC"/>
</dbReference>
<feature type="signal peptide" evidence="20">
    <location>
        <begin position="1"/>
        <end position="24"/>
    </location>
</feature>
<comment type="catalytic activity">
    <reaction evidence="11">
        <text>2,2-dimethylpropanal + hydrogen cyanide = (2S)-2-hydroxy-3,3-dimethylbutanenitrile</text>
        <dbReference type="Rhea" id="RHEA:77407"/>
        <dbReference type="ChEBI" id="CHEBI:18407"/>
        <dbReference type="ChEBI" id="CHEBI:141557"/>
        <dbReference type="ChEBI" id="CHEBI:197355"/>
    </reaction>
</comment>
<comment type="catalytic activity">
    <reaction evidence="9">
        <text>2-methylpropanal + hydrogen cyanide = (2S)-2-hydroxy-3-methylbutanenitrile</text>
        <dbReference type="Rhea" id="RHEA:77403"/>
        <dbReference type="ChEBI" id="CHEBI:18407"/>
        <dbReference type="ChEBI" id="CHEBI:48943"/>
        <dbReference type="ChEBI" id="CHEBI:197354"/>
    </reaction>
</comment>
<evidence type="ECO:0000256" key="16">
    <source>
        <dbReference type="ARBA" id="ARBA00069221"/>
    </source>
</evidence>
<dbReference type="GO" id="GO:0080030">
    <property type="term" value="F:methyl indole-3-acetate esterase activity"/>
    <property type="evidence" value="ECO:0007669"/>
    <property type="project" value="TreeGrafter"/>
</dbReference>
<evidence type="ECO:0000256" key="10">
    <source>
        <dbReference type="ARBA" id="ARBA00052511"/>
    </source>
</evidence>
<dbReference type="GO" id="GO:0009694">
    <property type="term" value="P:jasmonic acid metabolic process"/>
    <property type="evidence" value="ECO:0007669"/>
    <property type="project" value="TreeGrafter"/>
</dbReference>
<comment type="catalytic activity">
    <reaction evidence="1">
        <text>4-methoxybenzaldehyde + hydrogen cyanide = (2S)-2-hydroxy-2-(4-methoxyphenyl)acetonitrile</text>
        <dbReference type="Rhea" id="RHEA:77447"/>
        <dbReference type="ChEBI" id="CHEBI:18407"/>
        <dbReference type="ChEBI" id="CHEBI:28235"/>
        <dbReference type="ChEBI" id="CHEBI:197328"/>
    </reaction>
</comment>
<evidence type="ECO:0000256" key="5">
    <source>
        <dbReference type="ARBA" id="ARBA00050608"/>
    </source>
</evidence>
<evidence type="ECO:0000256" key="20">
    <source>
        <dbReference type="SAM" id="SignalP"/>
    </source>
</evidence>
<organism evidence="22 23">
    <name type="scientific">Vicia faba</name>
    <name type="common">Broad bean</name>
    <name type="synonym">Faba vulgaris</name>
    <dbReference type="NCBI Taxonomy" id="3906"/>
    <lineage>
        <taxon>Eukaryota</taxon>
        <taxon>Viridiplantae</taxon>
        <taxon>Streptophyta</taxon>
        <taxon>Embryophyta</taxon>
        <taxon>Tracheophyta</taxon>
        <taxon>Spermatophyta</taxon>
        <taxon>Magnoliopsida</taxon>
        <taxon>eudicotyledons</taxon>
        <taxon>Gunneridae</taxon>
        <taxon>Pentapetalae</taxon>
        <taxon>rosids</taxon>
        <taxon>fabids</taxon>
        <taxon>Fabales</taxon>
        <taxon>Fabaceae</taxon>
        <taxon>Papilionoideae</taxon>
        <taxon>50 kb inversion clade</taxon>
        <taxon>NPAAA clade</taxon>
        <taxon>Hologalegina</taxon>
        <taxon>IRL clade</taxon>
        <taxon>Fabeae</taxon>
        <taxon>Vicia</taxon>
    </lineage>
</organism>
<comment type="catalytic activity">
    <reaction evidence="12">
        <text>cyclohexanecarbaldehyde + hydrogen cyanide = (2S)-2-cyclohexyl-2-hydroxyacetonitrile</text>
        <dbReference type="Rhea" id="RHEA:77423"/>
        <dbReference type="ChEBI" id="CHEBI:18407"/>
        <dbReference type="ChEBI" id="CHEBI:197359"/>
        <dbReference type="ChEBI" id="CHEBI:197360"/>
    </reaction>
</comment>
<evidence type="ECO:0000256" key="6">
    <source>
        <dbReference type="ARBA" id="ARBA00051647"/>
    </source>
</evidence>
<dbReference type="GO" id="GO:0009696">
    <property type="term" value="P:salicylic acid metabolic process"/>
    <property type="evidence" value="ECO:0007669"/>
    <property type="project" value="TreeGrafter"/>
</dbReference>
<reference evidence="22 23" key="1">
    <citation type="submission" date="2023-01" db="EMBL/GenBank/DDBJ databases">
        <authorList>
            <person name="Kreplak J."/>
        </authorList>
    </citation>
    <scope>NUCLEOTIDE SEQUENCE [LARGE SCALE GENOMIC DNA]</scope>
</reference>
<evidence type="ECO:0000256" key="8">
    <source>
        <dbReference type="ARBA" id="ARBA00051977"/>
    </source>
</evidence>
<comment type="catalytic activity">
    <reaction evidence="6">
        <text>butan-2-one + hydrogen cyanide = 2-hydroxy-2-methylbutanenitrile</text>
        <dbReference type="Rhea" id="RHEA:77467"/>
        <dbReference type="ChEBI" id="CHEBI:18407"/>
        <dbReference type="ChEBI" id="CHEBI:28398"/>
        <dbReference type="ChEBI" id="CHEBI:60954"/>
    </reaction>
    <physiologicalReaction direction="right-to-left" evidence="6">
        <dbReference type="Rhea" id="RHEA:77469"/>
    </physiologicalReaction>
</comment>
<comment type="catalytic activity">
    <reaction evidence="2">
        <text>a monosubstituted aliphatic (S)-hydroxynitrile = an aldehyde + hydrogen cyanide</text>
        <dbReference type="Rhea" id="RHEA:56588"/>
        <dbReference type="ChEBI" id="CHEBI:17478"/>
        <dbReference type="ChEBI" id="CHEBI:18407"/>
        <dbReference type="ChEBI" id="CHEBI:140596"/>
        <dbReference type="EC" id="4.1.2.47"/>
    </reaction>
</comment>
<dbReference type="InterPro" id="IPR029058">
    <property type="entry name" value="AB_hydrolase_fold"/>
</dbReference>
<name>A0AAV1AB22_VICFA</name>
<comment type="catalytic activity">
    <reaction evidence="10">
        <text>3-formylthiophene + hydrogen cyanide = (2S)-2-hydroxy-2-(thiophen-3-yl)acetonitrile</text>
        <dbReference type="Rhea" id="RHEA:77459"/>
        <dbReference type="ChEBI" id="CHEBI:18407"/>
        <dbReference type="ChEBI" id="CHEBI:87611"/>
        <dbReference type="ChEBI" id="CHEBI:197333"/>
    </reaction>
</comment>
<dbReference type="GO" id="GO:0080031">
    <property type="term" value="F:methyl salicylate esterase activity"/>
    <property type="evidence" value="ECO:0007669"/>
    <property type="project" value="TreeGrafter"/>
</dbReference>
<evidence type="ECO:0000256" key="4">
    <source>
        <dbReference type="ARBA" id="ARBA00050358"/>
    </source>
</evidence>
<evidence type="ECO:0000256" key="18">
    <source>
        <dbReference type="ARBA" id="ARBA00078291"/>
    </source>
</evidence>
<dbReference type="InterPro" id="IPR045889">
    <property type="entry name" value="MES/HNL"/>
</dbReference>
<feature type="domain" description="AB hydrolase-1" evidence="21">
    <location>
        <begin position="27"/>
        <end position="271"/>
    </location>
</feature>
<comment type="catalytic activity">
    <reaction evidence="8">
        <text>acrolein + hydrogen cyanide = (2S)-2-hydroxybut-3-enenitrile</text>
        <dbReference type="Rhea" id="RHEA:77411"/>
        <dbReference type="ChEBI" id="CHEBI:15368"/>
        <dbReference type="ChEBI" id="CHEBI:18407"/>
        <dbReference type="ChEBI" id="CHEBI:197356"/>
    </reaction>
</comment>
<evidence type="ECO:0000256" key="17">
    <source>
        <dbReference type="ARBA" id="ARBA00076040"/>
    </source>
</evidence>
<dbReference type="GO" id="GO:0080032">
    <property type="term" value="F:methyl jasmonate esterase activity"/>
    <property type="evidence" value="ECO:0007669"/>
    <property type="project" value="TreeGrafter"/>
</dbReference>
<evidence type="ECO:0000256" key="3">
    <source>
        <dbReference type="ARBA" id="ARBA00050262"/>
    </source>
</evidence>
<evidence type="ECO:0000313" key="22">
    <source>
        <dbReference type="EMBL" id="CAI8606738.1"/>
    </source>
</evidence>
<comment type="catalytic activity">
    <reaction evidence="4">
        <text>benzaldehyde + hydrogen cyanide = (S)-mandelonitrile</text>
        <dbReference type="Rhea" id="RHEA:77427"/>
        <dbReference type="ChEBI" id="CHEBI:17169"/>
        <dbReference type="ChEBI" id="CHEBI:18407"/>
        <dbReference type="ChEBI" id="CHEBI:36941"/>
    </reaction>
</comment>
<evidence type="ECO:0000256" key="7">
    <source>
        <dbReference type="ARBA" id="ARBA00051735"/>
    </source>
</evidence>
<proteinExistence type="inferred from homology"/>
<dbReference type="EC" id="4.1.2.47" evidence="15"/>
<accession>A0AAV1AB22</accession>
<comment type="catalytic activity">
    <reaction evidence="7">
        <text>a disubstituted aliphatic (S)-hydroxynitrile = a ketone + hydrogen cyanide</text>
        <dbReference type="Rhea" id="RHEA:56592"/>
        <dbReference type="ChEBI" id="CHEBI:17087"/>
        <dbReference type="ChEBI" id="CHEBI:18407"/>
        <dbReference type="ChEBI" id="CHEBI:140597"/>
        <dbReference type="EC" id="4.1.2.47"/>
    </reaction>
</comment>
<evidence type="ECO:0000313" key="23">
    <source>
        <dbReference type="Proteomes" id="UP001157006"/>
    </source>
</evidence>
<evidence type="ECO:0000256" key="1">
    <source>
        <dbReference type="ARBA" id="ARBA00050104"/>
    </source>
</evidence>
<dbReference type="SUPFAM" id="SSF53474">
    <property type="entry name" value="alpha/beta-Hydrolases"/>
    <property type="match status" value="1"/>
</dbReference>
<evidence type="ECO:0000256" key="11">
    <source>
        <dbReference type="ARBA" id="ARBA00052600"/>
    </source>
</evidence>
<protein>
    <recommendedName>
        <fullName evidence="16">(S)-hydroxynitrile lyase</fullName>
        <ecNumber evidence="15">4.1.2.47</ecNumber>
    </recommendedName>
    <alternativeName>
        <fullName evidence="17">2-hydroxy-2-methylpropanenitrile lyase</fullName>
    </alternativeName>
    <alternativeName>
        <fullName evidence="18">Acetone cyanohydrin lyase</fullName>
    </alternativeName>
    <alternativeName>
        <fullName evidence="19">Hydroxynitrile lyase</fullName>
    </alternativeName>
</protein>
<dbReference type="InterPro" id="IPR000073">
    <property type="entry name" value="AB_hydrolase_1"/>
</dbReference>